<comment type="caution">
    <text evidence="2">The sequence shown here is derived from an EMBL/GenBank/DDBJ whole genome shotgun (WGS) entry which is preliminary data.</text>
</comment>
<dbReference type="Pfam" id="PF08808">
    <property type="entry name" value="RES"/>
    <property type="match status" value="1"/>
</dbReference>
<dbReference type="InterPro" id="IPR014914">
    <property type="entry name" value="RES_dom"/>
</dbReference>
<gene>
    <name evidence="2" type="ORF">ESY86_11620</name>
</gene>
<dbReference type="RefSeq" id="WP_147086756.1">
    <property type="nucleotide sequence ID" value="NZ_VORM01000011.1"/>
</dbReference>
<proteinExistence type="predicted"/>
<keyword evidence="3" id="KW-1185">Reference proteome</keyword>
<name>A0A5C6ZFH8_9FLAO</name>
<dbReference type="AlphaFoldDB" id="A0A5C6ZFH8"/>
<dbReference type="SMART" id="SM00953">
    <property type="entry name" value="RES"/>
    <property type="match status" value="1"/>
</dbReference>
<evidence type="ECO:0000313" key="3">
    <source>
        <dbReference type="Proteomes" id="UP000321578"/>
    </source>
</evidence>
<evidence type="ECO:0000259" key="1">
    <source>
        <dbReference type="SMART" id="SM00953"/>
    </source>
</evidence>
<accession>A0A5C6ZFH8</accession>
<protein>
    <submittedName>
        <fullName evidence="2">RES domain-containing protein</fullName>
    </submittedName>
</protein>
<dbReference type="OrthoDB" id="9789501at2"/>
<dbReference type="EMBL" id="VORO01000012">
    <property type="protein sequence ID" value="TXD88614.1"/>
    <property type="molecule type" value="Genomic_DNA"/>
</dbReference>
<feature type="domain" description="RES" evidence="1">
    <location>
        <begin position="14"/>
        <end position="138"/>
    </location>
</feature>
<evidence type="ECO:0000313" key="2">
    <source>
        <dbReference type="EMBL" id="TXD88614.1"/>
    </source>
</evidence>
<organism evidence="2 3">
    <name type="scientific">Subsaximicrobium wynnwilliamsii</name>
    <dbReference type="NCBI Taxonomy" id="291179"/>
    <lineage>
        <taxon>Bacteria</taxon>
        <taxon>Pseudomonadati</taxon>
        <taxon>Bacteroidota</taxon>
        <taxon>Flavobacteriia</taxon>
        <taxon>Flavobacteriales</taxon>
        <taxon>Flavobacteriaceae</taxon>
        <taxon>Subsaximicrobium</taxon>
    </lineage>
</organism>
<sequence>MEVYRISHKKHSKALSSSGAANRWNLDGEYVIYTGASRSLSTLELVVHRNTIKKLPDYELMILSIADEEDLFEQVPVKNLPNTWRSFESYYKLQLIGSAWYTEQRSLILKVPSAVIPQEYNYIVNSKHPLFTEKVSLIRNEDYFFDDRLFE</sequence>
<reference evidence="2 3" key="1">
    <citation type="submission" date="2019-08" db="EMBL/GenBank/DDBJ databases">
        <title>Genomes of Subsaximicrobium wynnwilliamsii strains.</title>
        <authorList>
            <person name="Bowman J.P."/>
        </authorList>
    </citation>
    <scope>NUCLEOTIDE SEQUENCE [LARGE SCALE GENOMIC DNA]</scope>
    <source>
        <strain evidence="2 3">2-80-2</strain>
    </source>
</reference>
<dbReference type="Proteomes" id="UP000321578">
    <property type="component" value="Unassembled WGS sequence"/>
</dbReference>